<sequence>MVRKYFSKLLGFLVPELKPILSKQVTIKSFQNIKNNAKFGKLTNIVPPFKILESSIGDGTYISSNSQISKTQIGKFCSIGPNLISGWGIHPTDGLSTSPYFYSTAKQNGSTLALKNLYDERKPIVIGNDVFIGANVTILDGIRIGDGAVVGAGSVVSKDIPDFAIAYGNPISIKRMRFTEKQQNELKKIAWWNFDENAMKDVNTYFFEVEKFISKHRKS</sequence>
<dbReference type="OrthoDB" id="9814490at2"/>
<evidence type="ECO:0000256" key="5">
    <source>
        <dbReference type="ARBA" id="ARBA00022915"/>
    </source>
</evidence>
<protein>
    <recommendedName>
        <fullName evidence="10">Chloramphenicol acetyltransferase</fullName>
    </recommendedName>
</protein>
<dbReference type="InterPro" id="IPR050179">
    <property type="entry name" value="Trans_hexapeptide_repeat"/>
</dbReference>
<evidence type="ECO:0000256" key="2">
    <source>
        <dbReference type="ARBA" id="ARBA00022605"/>
    </source>
</evidence>
<comment type="similarity">
    <text evidence="1">Belongs to the transferase hexapeptide repeat family.</text>
</comment>
<organism evidence="8 9">
    <name type="scientific">Winogradskyella aurantia</name>
    <dbReference type="NCBI Taxonomy" id="1915063"/>
    <lineage>
        <taxon>Bacteria</taxon>
        <taxon>Pseudomonadati</taxon>
        <taxon>Bacteroidota</taxon>
        <taxon>Flavobacteriia</taxon>
        <taxon>Flavobacteriales</taxon>
        <taxon>Flavobacteriaceae</taxon>
        <taxon>Winogradskyella</taxon>
    </lineage>
</organism>
<proteinExistence type="inferred from homology"/>
<dbReference type="PROSITE" id="PS00101">
    <property type="entry name" value="HEXAPEP_TRANSFERASES"/>
    <property type="match status" value="1"/>
</dbReference>
<dbReference type="Pfam" id="PF14602">
    <property type="entry name" value="Hexapep_2"/>
    <property type="match status" value="1"/>
</dbReference>
<dbReference type="Gene3D" id="2.160.10.10">
    <property type="entry name" value="Hexapeptide repeat proteins"/>
    <property type="match status" value="1"/>
</dbReference>
<keyword evidence="3" id="KW-0808">Transferase</keyword>
<evidence type="ECO:0000256" key="4">
    <source>
        <dbReference type="ARBA" id="ARBA00022737"/>
    </source>
</evidence>
<evidence type="ECO:0000256" key="6">
    <source>
        <dbReference type="ARBA" id="ARBA00023154"/>
    </source>
</evidence>
<keyword evidence="4" id="KW-0677">Repeat</keyword>
<dbReference type="InterPro" id="IPR001451">
    <property type="entry name" value="Hexapep"/>
</dbReference>
<evidence type="ECO:0008006" key="10">
    <source>
        <dbReference type="Google" id="ProtNLM"/>
    </source>
</evidence>
<dbReference type="GO" id="GO:0009085">
    <property type="term" value="P:lysine biosynthetic process"/>
    <property type="evidence" value="ECO:0007669"/>
    <property type="project" value="UniProtKB-KW"/>
</dbReference>
<dbReference type="AlphaFoldDB" id="A0A265UQZ0"/>
<dbReference type="Proteomes" id="UP000216840">
    <property type="component" value="Unassembled WGS sequence"/>
</dbReference>
<evidence type="ECO:0000256" key="1">
    <source>
        <dbReference type="ARBA" id="ARBA00007274"/>
    </source>
</evidence>
<name>A0A265UQZ0_9FLAO</name>
<keyword evidence="9" id="KW-1185">Reference proteome</keyword>
<dbReference type="PANTHER" id="PTHR43300:SF10">
    <property type="entry name" value="2,3,4,5-TETRAHYDROPYRIDINE-2,6-DICARBOXYLATE N-ACETYLTRANSFERASE"/>
    <property type="match status" value="1"/>
</dbReference>
<evidence type="ECO:0000313" key="9">
    <source>
        <dbReference type="Proteomes" id="UP000216840"/>
    </source>
</evidence>
<keyword evidence="7" id="KW-0012">Acyltransferase</keyword>
<evidence type="ECO:0000256" key="3">
    <source>
        <dbReference type="ARBA" id="ARBA00022679"/>
    </source>
</evidence>
<comment type="caution">
    <text evidence="8">The sequence shown here is derived from an EMBL/GenBank/DDBJ whole genome shotgun (WGS) entry which is preliminary data.</text>
</comment>
<dbReference type="PANTHER" id="PTHR43300">
    <property type="entry name" value="ACETYLTRANSFERASE"/>
    <property type="match status" value="1"/>
</dbReference>
<dbReference type="SUPFAM" id="SSF51161">
    <property type="entry name" value="Trimeric LpxA-like enzymes"/>
    <property type="match status" value="1"/>
</dbReference>
<dbReference type="CDD" id="cd03349">
    <property type="entry name" value="LbH_XAT"/>
    <property type="match status" value="1"/>
</dbReference>
<keyword evidence="6" id="KW-0457">Lysine biosynthesis</keyword>
<dbReference type="GO" id="GO:0019877">
    <property type="term" value="P:diaminopimelate biosynthetic process"/>
    <property type="evidence" value="ECO:0007669"/>
    <property type="project" value="UniProtKB-KW"/>
</dbReference>
<gene>
    <name evidence="8" type="ORF">CA834_11545</name>
</gene>
<evidence type="ECO:0000313" key="8">
    <source>
        <dbReference type="EMBL" id="OZV67725.1"/>
    </source>
</evidence>
<dbReference type="EMBL" id="NGJN01000006">
    <property type="protein sequence ID" value="OZV67725.1"/>
    <property type="molecule type" value="Genomic_DNA"/>
</dbReference>
<keyword evidence="2" id="KW-0028">Amino-acid biosynthesis</keyword>
<reference evidence="8 9" key="1">
    <citation type="submission" date="2017-05" db="EMBL/GenBank/DDBJ databases">
        <title>The draft genome sequence of Idiomarina salinarum WNB302.</title>
        <authorList>
            <person name="Sun Y."/>
            <person name="Chen B."/>
            <person name="Du Z."/>
        </authorList>
    </citation>
    <scope>NUCLEOTIDE SEQUENCE [LARGE SCALE GENOMIC DNA]</scope>
    <source>
        <strain evidence="8 9">WNB302</strain>
    </source>
</reference>
<keyword evidence="5" id="KW-0220">Diaminopimelate biosynthesis</keyword>
<dbReference type="InterPro" id="IPR018357">
    <property type="entry name" value="Hexapep_transf_CS"/>
</dbReference>
<evidence type="ECO:0000256" key="7">
    <source>
        <dbReference type="ARBA" id="ARBA00023315"/>
    </source>
</evidence>
<dbReference type="InterPro" id="IPR011004">
    <property type="entry name" value="Trimer_LpxA-like_sf"/>
</dbReference>
<dbReference type="GO" id="GO:0016746">
    <property type="term" value="F:acyltransferase activity"/>
    <property type="evidence" value="ECO:0007669"/>
    <property type="project" value="UniProtKB-KW"/>
</dbReference>
<accession>A0A265UQZ0</accession>